<feature type="region of interest" description="Disordered" evidence="1">
    <location>
        <begin position="1"/>
        <end position="50"/>
    </location>
</feature>
<gene>
    <name evidence="2" type="ORF">NTEN_LOCUS23398</name>
</gene>
<evidence type="ECO:0000256" key="1">
    <source>
        <dbReference type="SAM" id="MobiDB-lite"/>
    </source>
</evidence>
<keyword evidence="3" id="KW-1185">Reference proteome</keyword>
<accession>A0A6H5HRN6</accession>
<evidence type="ECO:0000313" key="2">
    <source>
        <dbReference type="EMBL" id="CAB0019709.1"/>
    </source>
</evidence>
<dbReference type="EMBL" id="CADCXU010034448">
    <property type="protein sequence ID" value="CAB0019709.1"/>
    <property type="molecule type" value="Genomic_DNA"/>
</dbReference>
<sequence>MGNCECSPRAMSPYESTSQTVPPCREQEVRGSKPAGELRTEKKTVKDLES</sequence>
<evidence type="ECO:0000313" key="3">
    <source>
        <dbReference type="Proteomes" id="UP000479000"/>
    </source>
</evidence>
<organism evidence="2 3">
    <name type="scientific">Nesidiocoris tenuis</name>
    <dbReference type="NCBI Taxonomy" id="355587"/>
    <lineage>
        <taxon>Eukaryota</taxon>
        <taxon>Metazoa</taxon>
        <taxon>Ecdysozoa</taxon>
        <taxon>Arthropoda</taxon>
        <taxon>Hexapoda</taxon>
        <taxon>Insecta</taxon>
        <taxon>Pterygota</taxon>
        <taxon>Neoptera</taxon>
        <taxon>Paraneoptera</taxon>
        <taxon>Hemiptera</taxon>
        <taxon>Heteroptera</taxon>
        <taxon>Panheteroptera</taxon>
        <taxon>Cimicomorpha</taxon>
        <taxon>Miridae</taxon>
        <taxon>Dicyphina</taxon>
        <taxon>Nesidiocoris</taxon>
    </lineage>
</organism>
<dbReference type="Proteomes" id="UP000479000">
    <property type="component" value="Unassembled WGS sequence"/>
</dbReference>
<protein>
    <submittedName>
        <fullName evidence="2">Uncharacterized protein</fullName>
    </submittedName>
</protein>
<feature type="compositionally biased region" description="Basic and acidic residues" evidence="1">
    <location>
        <begin position="25"/>
        <end position="50"/>
    </location>
</feature>
<proteinExistence type="predicted"/>
<name>A0A6H5HRN6_9HEMI</name>
<reference evidence="2 3" key="1">
    <citation type="submission" date="2020-02" db="EMBL/GenBank/DDBJ databases">
        <authorList>
            <person name="Ferguson B K."/>
        </authorList>
    </citation>
    <scope>NUCLEOTIDE SEQUENCE [LARGE SCALE GENOMIC DNA]</scope>
</reference>
<feature type="non-terminal residue" evidence="2">
    <location>
        <position position="50"/>
    </location>
</feature>
<dbReference type="AlphaFoldDB" id="A0A6H5HRN6"/>